<dbReference type="PROSITE" id="PS00217">
    <property type="entry name" value="SUGAR_TRANSPORT_2"/>
    <property type="match status" value="1"/>
</dbReference>
<dbReference type="GO" id="GO:0016020">
    <property type="term" value="C:membrane"/>
    <property type="evidence" value="ECO:0007669"/>
    <property type="project" value="UniProtKB-SubCell"/>
</dbReference>
<dbReference type="PROSITE" id="PS00216">
    <property type="entry name" value="SUGAR_TRANSPORT_1"/>
    <property type="match status" value="1"/>
</dbReference>
<dbReference type="PANTHER" id="PTHR48022:SF2">
    <property type="entry name" value="PLASTIDIC GLUCOSE TRANSPORTER 4"/>
    <property type="match status" value="1"/>
</dbReference>
<keyword evidence="11" id="KW-1185">Reference proteome</keyword>
<evidence type="ECO:0000256" key="7">
    <source>
        <dbReference type="RuleBase" id="RU003346"/>
    </source>
</evidence>
<dbReference type="InterPro" id="IPR036259">
    <property type="entry name" value="MFS_trans_sf"/>
</dbReference>
<accession>A0A8H6VF11</accession>
<dbReference type="FunFam" id="1.20.1250.20:FF:000026">
    <property type="entry name" value="MFS quinate transporter QutD"/>
    <property type="match status" value="1"/>
</dbReference>
<evidence type="ECO:0000313" key="11">
    <source>
        <dbReference type="Proteomes" id="UP000660729"/>
    </source>
</evidence>
<dbReference type="NCBIfam" id="TIGR00879">
    <property type="entry name" value="SP"/>
    <property type="match status" value="1"/>
</dbReference>
<proteinExistence type="inferred from homology"/>
<dbReference type="InterPro" id="IPR050360">
    <property type="entry name" value="MFS_Sugar_Transporters"/>
</dbReference>
<reference evidence="10" key="1">
    <citation type="submission" date="2020-04" db="EMBL/GenBank/DDBJ databases">
        <title>Draft genome resource of the tomato pathogen Pseudocercospora fuligena.</title>
        <authorList>
            <person name="Zaccaron A."/>
        </authorList>
    </citation>
    <scope>NUCLEOTIDE SEQUENCE</scope>
    <source>
        <strain evidence="10">PF001</strain>
    </source>
</reference>
<evidence type="ECO:0000256" key="2">
    <source>
        <dbReference type="ARBA" id="ARBA00010992"/>
    </source>
</evidence>
<dbReference type="InterPro" id="IPR020846">
    <property type="entry name" value="MFS_dom"/>
</dbReference>
<feature type="domain" description="Major facilitator superfamily (MFS) profile" evidence="9">
    <location>
        <begin position="47"/>
        <end position="514"/>
    </location>
</feature>
<feature type="transmembrane region" description="Helical" evidence="8">
    <location>
        <begin position="212"/>
        <end position="236"/>
    </location>
</feature>
<organism evidence="10 11">
    <name type="scientific">Pseudocercospora fuligena</name>
    <dbReference type="NCBI Taxonomy" id="685502"/>
    <lineage>
        <taxon>Eukaryota</taxon>
        <taxon>Fungi</taxon>
        <taxon>Dikarya</taxon>
        <taxon>Ascomycota</taxon>
        <taxon>Pezizomycotina</taxon>
        <taxon>Dothideomycetes</taxon>
        <taxon>Dothideomycetidae</taxon>
        <taxon>Mycosphaerellales</taxon>
        <taxon>Mycosphaerellaceae</taxon>
        <taxon>Pseudocercospora</taxon>
    </lineage>
</organism>
<keyword evidence="5 8" id="KW-1133">Transmembrane helix</keyword>
<name>A0A8H6VF11_9PEZI</name>
<feature type="transmembrane region" description="Helical" evidence="8">
    <location>
        <begin position="118"/>
        <end position="136"/>
    </location>
</feature>
<evidence type="ECO:0000256" key="6">
    <source>
        <dbReference type="ARBA" id="ARBA00023136"/>
    </source>
</evidence>
<feature type="transmembrane region" description="Helical" evidence="8">
    <location>
        <begin position="176"/>
        <end position="197"/>
    </location>
</feature>
<feature type="transmembrane region" description="Helical" evidence="8">
    <location>
        <begin position="361"/>
        <end position="382"/>
    </location>
</feature>
<dbReference type="SUPFAM" id="SSF103473">
    <property type="entry name" value="MFS general substrate transporter"/>
    <property type="match status" value="1"/>
</dbReference>
<feature type="transmembrane region" description="Helical" evidence="8">
    <location>
        <begin position="388"/>
        <end position="412"/>
    </location>
</feature>
<feature type="transmembrane region" description="Helical" evidence="8">
    <location>
        <begin position="142"/>
        <end position="164"/>
    </location>
</feature>
<dbReference type="Gene3D" id="1.20.1250.20">
    <property type="entry name" value="MFS general substrate transporter like domains"/>
    <property type="match status" value="1"/>
</dbReference>
<feature type="transmembrane region" description="Helical" evidence="8">
    <location>
        <begin position="489"/>
        <end position="510"/>
    </location>
</feature>
<dbReference type="OrthoDB" id="8120565at2759"/>
<keyword evidence="4 8" id="KW-0812">Transmembrane</keyword>
<dbReference type="Proteomes" id="UP000660729">
    <property type="component" value="Unassembled WGS sequence"/>
</dbReference>
<evidence type="ECO:0000256" key="1">
    <source>
        <dbReference type="ARBA" id="ARBA00004141"/>
    </source>
</evidence>
<evidence type="ECO:0000259" key="9">
    <source>
        <dbReference type="PROSITE" id="PS50850"/>
    </source>
</evidence>
<comment type="caution">
    <text evidence="10">The sequence shown here is derived from an EMBL/GenBank/DDBJ whole genome shotgun (WGS) entry which is preliminary data.</text>
</comment>
<dbReference type="PRINTS" id="PR00171">
    <property type="entry name" value="SUGRTRNSPORT"/>
</dbReference>
<evidence type="ECO:0000256" key="5">
    <source>
        <dbReference type="ARBA" id="ARBA00022989"/>
    </source>
</evidence>
<evidence type="ECO:0000256" key="3">
    <source>
        <dbReference type="ARBA" id="ARBA00022448"/>
    </source>
</evidence>
<evidence type="ECO:0000313" key="10">
    <source>
        <dbReference type="EMBL" id="KAF7188980.1"/>
    </source>
</evidence>
<protein>
    <submittedName>
        <fullName evidence="10">Quinate permease</fullName>
    </submittedName>
</protein>
<dbReference type="GO" id="GO:0005351">
    <property type="term" value="F:carbohydrate:proton symporter activity"/>
    <property type="evidence" value="ECO:0007669"/>
    <property type="project" value="TreeGrafter"/>
</dbReference>
<sequence length="581" mass="62769">MSPSITGGPVFAAKHEADHVDLSAKRAQFAGPTGLQGIIANGKTTAIAFFASLGGLVYGYNQGMFAQVLTMNSFVQRTNGFAATTGIQQGLLTSILELGAWVGTLINGWLADAVGRRICAVIACVVFAVGVIVQACTENKDYVLGGRFVTGLGVGSLSMIVPLYNAELAPPEVRGALVAVQQLAITFGIMVSFWIGYGTNFIGGTGAGQSDAAWLIPICLQLLPAIVLAAGMLLFMPQSPRHLMNKGREDECLQTLARLRSTTADDLRVRVEFLEIKALREFEKARAAEKYPQYQDGSWKSGFMIGFYDYLSLVTNPSLLKRSAVACLTMTFQQWNGINAINYYAPFIFDGFGLSGSTTSLLATGVVGILEFLFTIPAVLYVDRFGRKTILIAGAIGMATCHFIVAGIIGAFDDSWPEHRAAGWVAIVFVWIYCANFGYSWGPVAWIVVSEVFPLSMRAKGVSLGGSANWLNNFAVGISTSPFIKASDFGAFIFFGAVTSLGAIWVYFFFPETKGRTLEEMDELFGEVGFAHADLSLKARIEREIGLTALLGGEDETNFDATIEEKKPDISNEQKIEQLEE</sequence>
<comment type="similarity">
    <text evidence="2 7">Belongs to the major facilitator superfamily. Sugar transporter (TC 2.A.1.1) family.</text>
</comment>
<keyword evidence="3 7" id="KW-0813">Transport</keyword>
<dbReference type="PROSITE" id="PS50850">
    <property type="entry name" value="MFS"/>
    <property type="match status" value="1"/>
</dbReference>
<dbReference type="InterPro" id="IPR005829">
    <property type="entry name" value="Sugar_transporter_CS"/>
</dbReference>
<dbReference type="AlphaFoldDB" id="A0A8H6VF11"/>
<dbReference type="Pfam" id="PF00083">
    <property type="entry name" value="Sugar_tr"/>
    <property type="match status" value="1"/>
</dbReference>
<dbReference type="InterPro" id="IPR005828">
    <property type="entry name" value="MFS_sugar_transport-like"/>
</dbReference>
<keyword evidence="6 8" id="KW-0472">Membrane</keyword>
<gene>
    <name evidence="10" type="ORF">HII31_09903</name>
</gene>
<evidence type="ECO:0000256" key="4">
    <source>
        <dbReference type="ARBA" id="ARBA00022692"/>
    </source>
</evidence>
<comment type="subcellular location">
    <subcellularLocation>
        <location evidence="1">Membrane</location>
        <topology evidence="1">Multi-pass membrane protein</topology>
    </subcellularLocation>
</comment>
<dbReference type="PANTHER" id="PTHR48022">
    <property type="entry name" value="PLASTIDIC GLUCOSE TRANSPORTER 4"/>
    <property type="match status" value="1"/>
</dbReference>
<dbReference type="EMBL" id="JABCIY010000204">
    <property type="protein sequence ID" value="KAF7188980.1"/>
    <property type="molecule type" value="Genomic_DNA"/>
</dbReference>
<dbReference type="InterPro" id="IPR003663">
    <property type="entry name" value="Sugar/inositol_transpt"/>
</dbReference>
<feature type="transmembrane region" description="Helical" evidence="8">
    <location>
        <begin position="424"/>
        <end position="449"/>
    </location>
</feature>
<evidence type="ECO:0000256" key="8">
    <source>
        <dbReference type="SAM" id="Phobius"/>
    </source>
</evidence>